<dbReference type="InterPro" id="IPR011042">
    <property type="entry name" value="6-blade_b-propeller_TolB-like"/>
</dbReference>
<dbReference type="PANTHER" id="PTHR19328">
    <property type="entry name" value="HEDGEHOG-INTERACTING PROTEIN"/>
    <property type="match status" value="1"/>
</dbReference>
<feature type="chain" id="PRO_5020540166" evidence="1">
    <location>
        <begin position="24"/>
        <end position="378"/>
    </location>
</feature>
<protein>
    <submittedName>
        <fullName evidence="3">PQQ-dependent sugar dehydrogenase</fullName>
    </submittedName>
</protein>
<organism evidence="3 4">
    <name type="scientific">Dankookia rubra</name>
    <dbReference type="NCBI Taxonomy" id="1442381"/>
    <lineage>
        <taxon>Bacteria</taxon>
        <taxon>Pseudomonadati</taxon>
        <taxon>Pseudomonadota</taxon>
        <taxon>Alphaproteobacteria</taxon>
        <taxon>Acetobacterales</taxon>
        <taxon>Roseomonadaceae</taxon>
        <taxon>Dankookia</taxon>
    </lineage>
</organism>
<sequence length="378" mass="41139">MLKRLVLAMVGTALLVSPLGAWSVDGSPVRSDRAVFHITTFTTGLEHPWGAAFLPDGRLLVTERPGRMRVVDQDGRVSAPLDGVPRAERGGWEGGLLDVTVAPDFATTREVYFCHTARVQTGALTRLARARLSPDAKALEGATPILDVAPAQEEHRSHFGCRIAFGARDGKVYFSTGDGLTDPRRAQRLDDLAGKVLRLERDGSPAADNPFLNQPGARPEIWSYGHRNPQGLAFHPWTGSLWEAELGPRGGDEVNVIRAGGNYGWPLVTHGLDLDGSVISDLRSAPGMEDPLKVWTPVISPSGTAFYDGDAFPGWRGSLFLAALTMPGLVRLSIDGDQVTDEERLLTNEVRMRHVVQGLDGRLYILTDETEGRILRLE</sequence>
<proteinExistence type="predicted"/>
<dbReference type="Proteomes" id="UP000295096">
    <property type="component" value="Unassembled WGS sequence"/>
</dbReference>
<dbReference type="RefSeq" id="WP_133291617.1">
    <property type="nucleotide sequence ID" value="NZ_SMSJ01000061.1"/>
</dbReference>
<name>A0A4R5Q9A8_9PROT</name>
<evidence type="ECO:0000259" key="2">
    <source>
        <dbReference type="Pfam" id="PF07995"/>
    </source>
</evidence>
<dbReference type="AlphaFoldDB" id="A0A4R5Q9A8"/>
<keyword evidence="1" id="KW-0732">Signal</keyword>
<dbReference type="InterPro" id="IPR012938">
    <property type="entry name" value="Glc/Sorbosone_DH"/>
</dbReference>
<evidence type="ECO:0000256" key="1">
    <source>
        <dbReference type="SAM" id="SignalP"/>
    </source>
</evidence>
<dbReference type="PANTHER" id="PTHR19328:SF75">
    <property type="entry name" value="ALDOSE SUGAR DEHYDROGENASE YLII"/>
    <property type="match status" value="1"/>
</dbReference>
<dbReference type="EMBL" id="SMSJ01000061">
    <property type="protein sequence ID" value="TDH59560.1"/>
    <property type="molecule type" value="Genomic_DNA"/>
</dbReference>
<feature type="domain" description="Glucose/Sorbosone dehydrogenase" evidence="2">
    <location>
        <begin position="45"/>
        <end position="376"/>
    </location>
</feature>
<dbReference type="SUPFAM" id="SSF50952">
    <property type="entry name" value="Soluble quinoprotein glucose dehydrogenase"/>
    <property type="match status" value="1"/>
</dbReference>
<dbReference type="OrthoDB" id="9770043at2"/>
<evidence type="ECO:0000313" key="3">
    <source>
        <dbReference type="EMBL" id="TDH59560.1"/>
    </source>
</evidence>
<feature type="signal peptide" evidence="1">
    <location>
        <begin position="1"/>
        <end position="23"/>
    </location>
</feature>
<comment type="caution">
    <text evidence="3">The sequence shown here is derived from an EMBL/GenBank/DDBJ whole genome shotgun (WGS) entry which is preliminary data.</text>
</comment>
<gene>
    <name evidence="3" type="ORF">E2C06_26605</name>
</gene>
<dbReference type="InterPro" id="IPR011041">
    <property type="entry name" value="Quinoprot_gluc/sorb_DH_b-prop"/>
</dbReference>
<dbReference type="Gene3D" id="2.120.10.30">
    <property type="entry name" value="TolB, C-terminal domain"/>
    <property type="match status" value="1"/>
</dbReference>
<dbReference type="Pfam" id="PF07995">
    <property type="entry name" value="GSDH"/>
    <property type="match status" value="1"/>
</dbReference>
<evidence type="ECO:0000313" key="4">
    <source>
        <dbReference type="Proteomes" id="UP000295096"/>
    </source>
</evidence>
<accession>A0A4R5Q9A8</accession>
<keyword evidence="4" id="KW-1185">Reference proteome</keyword>
<reference evidence="3 4" key="1">
    <citation type="journal article" date="2016" name="J. Microbiol.">
        <title>Dankookia rubra gen. nov., sp. nov., an alphaproteobacterium isolated from sediment of a shallow stream.</title>
        <authorList>
            <person name="Kim W.H."/>
            <person name="Kim D.H."/>
            <person name="Kang K."/>
            <person name="Ahn T.Y."/>
        </authorList>
    </citation>
    <scope>NUCLEOTIDE SEQUENCE [LARGE SCALE GENOMIC DNA]</scope>
    <source>
        <strain evidence="3 4">JCM30602</strain>
    </source>
</reference>